<evidence type="ECO:0000256" key="1">
    <source>
        <dbReference type="SAM" id="MobiDB-lite"/>
    </source>
</evidence>
<evidence type="ECO:0000313" key="3">
    <source>
        <dbReference type="EMBL" id="OJT03302.1"/>
    </source>
</evidence>
<reference evidence="3 4" key="1">
    <citation type="submission" date="2016-10" db="EMBL/GenBank/DDBJ databases">
        <title>Genome sequence of the basidiomycete white-rot fungus Trametes pubescens.</title>
        <authorList>
            <person name="Makela M.R."/>
            <person name="Granchi Z."/>
            <person name="Peng M."/>
            <person name="De Vries R.P."/>
            <person name="Grigoriev I."/>
            <person name="Riley R."/>
            <person name="Hilden K."/>
        </authorList>
    </citation>
    <scope>NUCLEOTIDE SEQUENCE [LARGE SCALE GENOMIC DNA]</scope>
    <source>
        <strain evidence="3 4">FBCC735</strain>
    </source>
</reference>
<sequence>MPQTRNHSPDPGVAGADIRSTFHPGQNENALPSFNDDARPINSTPALPDSDVIAWSGSFPIHESSKCTDMLSGTTFTQAERGEHRGRPATMFIFSDLAVHSEGTFVLRYRVAEMGVHYSQPRLFSAVAECFGQPFKVLSAGEYSGRRASESTPVAQARLLASLSRAYVIAVKTLQPEDEAHTCESFGVDAPSAVRMVSAPKRSIRSSTTPFNTTGIFARL</sequence>
<dbReference type="OMA" id="PATMFIF"/>
<dbReference type="OrthoDB" id="5599552at2759"/>
<dbReference type="Proteomes" id="UP000184267">
    <property type="component" value="Unassembled WGS sequence"/>
</dbReference>
<feature type="compositionally biased region" description="Polar residues" evidence="1">
    <location>
        <begin position="23"/>
        <end position="32"/>
    </location>
</feature>
<dbReference type="PROSITE" id="PS51821">
    <property type="entry name" value="VELVET"/>
    <property type="match status" value="1"/>
</dbReference>
<name>A0A1M2V6U8_TRAPU</name>
<protein>
    <recommendedName>
        <fullName evidence="2">Velvet domain-containing protein</fullName>
    </recommendedName>
</protein>
<dbReference type="Gene3D" id="2.60.40.3960">
    <property type="entry name" value="Velvet domain"/>
    <property type="match status" value="1"/>
</dbReference>
<gene>
    <name evidence="3" type="ORF">TRAPUB_6080</name>
</gene>
<evidence type="ECO:0000313" key="4">
    <source>
        <dbReference type="Proteomes" id="UP000184267"/>
    </source>
</evidence>
<accession>A0A1M2V6U8</accession>
<organism evidence="3 4">
    <name type="scientific">Trametes pubescens</name>
    <name type="common">White-rot fungus</name>
    <dbReference type="NCBI Taxonomy" id="154538"/>
    <lineage>
        <taxon>Eukaryota</taxon>
        <taxon>Fungi</taxon>
        <taxon>Dikarya</taxon>
        <taxon>Basidiomycota</taxon>
        <taxon>Agaricomycotina</taxon>
        <taxon>Agaricomycetes</taxon>
        <taxon>Polyporales</taxon>
        <taxon>Polyporaceae</taxon>
        <taxon>Trametes</taxon>
    </lineage>
</organism>
<evidence type="ECO:0000259" key="2">
    <source>
        <dbReference type="PROSITE" id="PS51821"/>
    </source>
</evidence>
<comment type="caution">
    <text evidence="3">The sequence shown here is derived from an EMBL/GenBank/DDBJ whole genome shotgun (WGS) entry which is preliminary data.</text>
</comment>
<dbReference type="InterPro" id="IPR037525">
    <property type="entry name" value="Velvet_dom"/>
</dbReference>
<feature type="domain" description="Velvet" evidence="2">
    <location>
        <begin position="1"/>
        <end position="174"/>
    </location>
</feature>
<dbReference type="AlphaFoldDB" id="A0A1M2V6U8"/>
<dbReference type="Pfam" id="PF11754">
    <property type="entry name" value="Velvet"/>
    <property type="match status" value="1"/>
</dbReference>
<feature type="region of interest" description="Disordered" evidence="1">
    <location>
        <begin position="1"/>
        <end position="45"/>
    </location>
</feature>
<proteinExistence type="predicted"/>
<dbReference type="InterPro" id="IPR038491">
    <property type="entry name" value="Velvet_dom_sf"/>
</dbReference>
<keyword evidence="4" id="KW-1185">Reference proteome</keyword>
<dbReference type="EMBL" id="MNAD01001619">
    <property type="protein sequence ID" value="OJT03302.1"/>
    <property type="molecule type" value="Genomic_DNA"/>
</dbReference>